<dbReference type="AlphaFoldDB" id="A0AAV6VN41"/>
<dbReference type="EMBL" id="JAFNEN010000058">
    <property type="protein sequence ID" value="KAG8197146.1"/>
    <property type="molecule type" value="Genomic_DNA"/>
</dbReference>
<accession>A0AAV6VN41</accession>
<dbReference type="GO" id="GO:0008270">
    <property type="term" value="F:zinc ion binding"/>
    <property type="evidence" value="ECO:0007669"/>
    <property type="project" value="UniProtKB-KW"/>
</dbReference>
<comment type="caution">
    <text evidence="7">The sequence shown here is derived from an EMBL/GenBank/DDBJ whole genome shotgun (WGS) entry which is preliminary data.</text>
</comment>
<evidence type="ECO:0000256" key="4">
    <source>
        <dbReference type="ARBA" id="ARBA00023125"/>
    </source>
</evidence>
<feature type="domain" description="THAP-type" evidence="6">
    <location>
        <begin position="9"/>
        <end position="89"/>
    </location>
</feature>
<protein>
    <recommendedName>
        <fullName evidence="6">THAP-type domain-containing protein</fullName>
    </recommendedName>
</protein>
<dbReference type="SMART" id="SM00692">
    <property type="entry name" value="DM3"/>
    <property type="match status" value="1"/>
</dbReference>
<dbReference type="InterPro" id="IPR006612">
    <property type="entry name" value="THAP_Znf"/>
</dbReference>
<organism evidence="7 8">
    <name type="scientific">Oedothorax gibbosus</name>
    <dbReference type="NCBI Taxonomy" id="931172"/>
    <lineage>
        <taxon>Eukaryota</taxon>
        <taxon>Metazoa</taxon>
        <taxon>Ecdysozoa</taxon>
        <taxon>Arthropoda</taxon>
        <taxon>Chelicerata</taxon>
        <taxon>Arachnida</taxon>
        <taxon>Araneae</taxon>
        <taxon>Araneomorphae</taxon>
        <taxon>Entelegynae</taxon>
        <taxon>Araneoidea</taxon>
        <taxon>Linyphiidae</taxon>
        <taxon>Erigoninae</taxon>
        <taxon>Oedothorax</taxon>
    </lineage>
</organism>
<dbReference type="PANTHER" id="PTHR46927:SF3">
    <property type="entry name" value="THAP-TYPE DOMAIN-CONTAINING PROTEIN"/>
    <property type="match status" value="1"/>
</dbReference>
<keyword evidence="4 5" id="KW-0238">DNA-binding</keyword>
<evidence type="ECO:0000313" key="7">
    <source>
        <dbReference type="EMBL" id="KAG8197146.1"/>
    </source>
</evidence>
<evidence type="ECO:0000256" key="1">
    <source>
        <dbReference type="ARBA" id="ARBA00022723"/>
    </source>
</evidence>
<proteinExistence type="predicted"/>
<evidence type="ECO:0000313" key="8">
    <source>
        <dbReference type="Proteomes" id="UP000827092"/>
    </source>
</evidence>
<dbReference type="Proteomes" id="UP000827092">
    <property type="component" value="Unassembled WGS sequence"/>
</dbReference>
<dbReference type="Pfam" id="PF05485">
    <property type="entry name" value="THAP"/>
    <property type="match status" value="1"/>
</dbReference>
<name>A0AAV6VN41_9ARAC</name>
<reference evidence="7 8" key="1">
    <citation type="journal article" date="2022" name="Nat. Ecol. Evol.">
        <title>A masculinizing supergene underlies an exaggerated male reproductive morph in a spider.</title>
        <authorList>
            <person name="Hendrickx F."/>
            <person name="De Corte Z."/>
            <person name="Sonet G."/>
            <person name="Van Belleghem S.M."/>
            <person name="Kostlbacher S."/>
            <person name="Vangestel C."/>
        </authorList>
    </citation>
    <scope>NUCLEOTIDE SEQUENCE [LARGE SCALE GENOMIC DNA]</scope>
    <source>
        <strain evidence="7">W744_W776</strain>
    </source>
</reference>
<keyword evidence="1" id="KW-0479">Metal-binding</keyword>
<evidence type="ECO:0000256" key="3">
    <source>
        <dbReference type="ARBA" id="ARBA00022833"/>
    </source>
</evidence>
<keyword evidence="2 5" id="KW-0863">Zinc-finger</keyword>
<dbReference type="PROSITE" id="PS50950">
    <property type="entry name" value="ZF_THAP"/>
    <property type="match status" value="1"/>
</dbReference>
<keyword evidence="3" id="KW-0862">Zinc</keyword>
<evidence type="ECO:0000256" key="2">
    <source>
        <dbReference type="ARBA" id="ARBA00022771"/>
    </source>
</evidence>
<dbReference type="InterPro" id="IPR052224">
    <property type="entry name" value="THAP_domain_protein"/>
</dbReference>
<gene>
    <name evidence="7" type="ORF">JTE90_011308</name>
</gene>
<evidence type="ECO:0000256" key="5">
    <source>
        <dbReference type="PROSITE-ProRule" id="PRU00309"/>
    </source>
</evidence>
<evidence type="ECO:0000259" key="6">
    <source>
        <dbReference type="PROSITE" id="PS50950"/>
    </source>
</evidence>
<keyword evidence="8" id="KW-1185">Reference proteome</keyword>
<dbReference type="SUPFAM" id="SSF57716">
    <property type="entry name" value="Glucocorticoid receptor-like (DNA-binding domain)"/>
    <property type="match status" value="1"/>
</dbReference>
<sequence>MLRKVKVKMPGCCAVGCTNRTEKGFSLKIIPKDPFRRKLWAFKIRRVNERNQVWSPPRRSFVCEVHFEDDQWEDRDLKKLKPDAVPTIFEYNKKKLKEEPLQKKRKYSCQKPKSEAVSSELQEQLVSANYTISYLEAKLLSTNQDFADLKKRMDEEILSSRQRIFTLTEENKKLKEQLEQSTKLIKAFSK</sequence>
<dbReference type="PANTHER" id="PTHR46927">
    <property type="entry name" value="AGAP005574-PA"/>
    <property type="match status" value="1"/>
</dbReference>
<dbReference type="SMART" id="SM00980">
    <property type="entry name" value="THAP"/>
    <property type="match status" value="1"/>
</dbReference>
<dbReference type="Gene3D" id="1.20.5.1700">
    <property type="match status" value="1"/>
</dbReference>
<dbReference type="GO" id="GO:0003677">
    <property type="term" value="F:DNA binding"/>
    <property type="evidence" value="ECO:0007669"/>
    <property type="project" value="UniProtKB-UniRule"/>
</dbReference>